<accession>A0A382VGI5</accession>
<evidence type="ECO:0000313" key="1">
    <source>
        <dbReference type="EMBL" id="SVD45646.1"/>
    </source>
</evidence>
<protein>
    <submittedName>
        <fullName evidence="1">Uncharacterized protein</fullName>
    </submittedName>
</protein>
<organism evidence="1">
    <name type="scientific">marine metagenome</name>
    <dbReference type="NCBI Taxonomy" id="408172"/>
    <lineage>
        <taxon>unclassified sequences</taxon>
        <taxon>metagenomes</taxon>
        <taxon>ecological metagenomes</taxon>
    </lineage>
</organism>
<sequence>MSDTYNKTKDALHKWWYSPNIK</sequence>
<gene>
    <name evidence="1" type="ORF">METZ01_LOCUS398500</name>
</gene>
<dbReference type="EMBL" id="UINC01151817">
    <property type="protein sequence ID" value="SVD45646.1"/>
    <property type="molecule type" value="Genomic_DNA"/>
</dbReference>
<proteinExistence type="predicted"/>
<feature type="non-terminal residue" evidence="1">
    <location>
        <position position="22"/>
    </location>
</feature>
<name>A0A382VGI5_9ZZZZ</name>
<dbReference type="AlphaFoldDB" id="A0A382VGI5"/>
<reference evidence="1" key="1">
    <citation type="submission" date="2018-05" db="EMBL/GenBank/DDBJ databases">
        <authorList>
            <person name="Lanie J.A."/>
            <person name="Ng W.-L."/>
            <person name="Kazmierczak K.M."/>
            <person name="Andrzejewski T.M."/>
            <person name="Davidsen T.M."/>
            <person name="Wayne K.J."/>
            <person name="Tettelin H."/>
            <person name="Glass J.I."/>
            <person name="Rusch D."/>
            <person name="Podicherti R."/>
            <person name="Tsui H.-C.T."/>
            <person name="Winkler M.E."/>
        </authorList>
    </citation>
    <scope>NUCLEOTIDE SEQUENCE</scope>
</reference>